<accession>A0A117MJ53</accession>
<proteinExistence type="predicted"/>
<dbReference type="OrthoDB" id="465094at2"/>
<reference evidence="2 3" key="1">
    <citation type="submission" date="2015-10" db="EMBL/GenBank/DDBJ databases">
        <title>Draft Genome Sequence of Chlorobium limicola strain Frasassi Growing under Artificial Lighting in the Frasassi Cave System.</title>
        <authorList>
            <person name="Mansor M."/>
            <person name="Macalady J."/>
        </authorList>
    </citation>
    <scope>NUCLEOTIDE SEQUENCE [LARGE SCALE GENOMIC DNA]</scope>
    <source>
        <strain evidence="2 3">Frasassi</strain>
    </source>
</reference>
<evidence type="ECO:0008006" key="4">
    <source>
        <dbReference type="Google" id="ProtNLM"/>
    </source>
</evidence>
<protein>
    <recommendedName>
        <fullName evidence="4">Potassium channel domain-containing protein</fullName>
    </recommendedName>
</protein>
<feature type="transmembrane region" description="Helical" evidence="1">
    <location>
        <begin position="78"/>
        <end position="102"/>
    </location>
</feature>
<keyword evidence="1" id="KW-0812">Transmembrane</keyword>
<comment type="caution">
    <text evidence="2">The sequence shown here is derived from an EMBL/GenBank/DDBJ whole genome shotgun (WGS) entry which is preliminary data.</text>
</comment>
<keyword evidence="3" id="KW-1185">Reference proteome</keyword>
<dbReference type="Proteomes" id="UP000053937">
    <property type="component" value="Unassembled WGS sequence"/>
</dbReference>
<evidence type="ECO:0000313" key="2">
    <source>
        <dbReference type="EMBL" id="KUL20392.1"/>
    </source>
</evidence>
<keyword evidence="1" id="KW-1133">Transmembrane helix</keyword>
<sequence>MYEPRNIPPIPSGRFFLRILSHGLIALALVSVSLVMGITGYMTTEKMSMLDAFLNTSMLLGGMGPVKTEGLSAEGKLFAGIYALYAGLVFIAVMSIMLAPVVHRIMHRLHWESVAEKE</sequence>
<feature type="transmembrane region" description="Helical" evidence="1">
    <location>
        <begin position="15"/>
        <end position="36"/>
    </location>
</feature>
<keyword evidence="1" id="KW-0472">Membrane</keyword>
<evidence type="ECO:0000256" key="1">
    <source>
        <dbReference type="SAM" id="Phobius"/>
    </source>
</evidence>
<dbReference type="EMBL" id="LMBR01000234">
    <property type="protein sequence ID" value="KUL20392.1"/>
    <property type="molecule type" value="Genomic_DNA"/>
</dbReference>
<dbReference type="AlphaFoldDB" id="A0A117MJ53"/>
<dbReference type="RefSeq" id="WP_059139602.1">
    <property type="nucleotide sequence ID" value="NZ_LMBR01000234.1"/>
</dbReference>
<name>A0A117MJ53_CHLLI</name>
<evidence type="ECO:0000313" key="3">
    <source>
        <dbReference type="Proteomes" id="UP000053937"/>
    </source>
</evidence>
<gene>
    <name evidence="2" type="ORF">ASB62_09250</name>
</gene>
<organism evidence="2 3">
    <name type="scientific">Chlorobium limicola</name>
    <dbReference type="NCBI Taxonomy" id="1092"/>
    <lineage>
        <taxon>Bacteria</taxon>
        <taxon>Pseudomonadati</taxon>
        <taxon>Chlorobiota</taxon>
        <taxon>Chlorobiia</taxon>
        <taxon>Chlorobiales</taxon>
        <taxon>Chlorobiaceae</taxon>
        <taxon>Chlorobium/Pelodictyon group</taxon>
        <taxon>Chlorobium</taxon>
    </lineage>
</organism>